<dbReference type="eggNOG" id="KOG2003">
    <property type="taxonomic scope" value="Eukaryota"/>
</dbReference>
<dbReference type="VEuPathDB" id="FungiDB:BDEG_27559"/>
<feature type="repeat" description="TPR" evidence="1">
    <location>
        <begin position="614"/>
        <end position="647"/>
    </location>
</feature>
<dbReference type="Pfam" id="PF13181">
    <property type="entry name" value="TPR_8"/>
    <property type="match status" value="2"/>
</dbReference>
<reference evidence="3 4" key="2">
    <citation type="submission" date="2016-05" db="EMBL/GenBank/DDBJ databases">
        <title>Lineage-specific infection strategies underlie the spectrum of fungal disease in amphibians.</title>
        <authorList>
            <person name="Cuomo C.A."/>
            <person name="Farrer R.A."/>
            <person name="James T."/>
            <person name="Longcore J."/>
            <person name="Birren B."/>
        </authorList>
    </citation>
    <scope>NUCLEOTIDE SEQUENCE [LARGE SCALE GENOMIC DNA]</scope>
    <source>
        <strain evidence="3 4">JEL423</strain>
    </source>
</reference>
<dbReference type="Pfam" id="PF13174">
    <property type="entry name" value="TPR_6"/>
    <property type="match status" value="1"/>
</dbReference>
<dbReference type="PROSITE" id="PS50005">
    <property type="entry name" value="TPR"/>
    <property type="match status" value="6"/>
</dbReference>
<dbReference type="InterPro" id="IPR011990">
    <property type="entry name" value="TPR-like_helical_dom_sf"/>
</dbReference>
<dbReference type="Proteomes" id="UP000077115">
    <property type="component" value="Unassembled WGS sequence"/>
</dbReference>
<dbReference type="FunFam" id="1.25.40.10:FF:000283">
    <property type="entry name" value="Intraflagellar transport 88"/>
    <property type="match status" value="1"/>
</dbReference>
<dbReference type="SUPFAM" id="SSF48452">
    <property type="entry name" value="TPR-like"/>
    <property type="match status" value="1"/>
</dbReference>
<dbReference type="GO" id="GO:0042073">
    <property type="term" value="P:intraciliary transport"/>
    <property type="evidence" value="ECO:0007669"/>
    <property type="project" value="TreeGrafter"/>
</dbReference>
<feature type="repeat" description="TPR" evidence="1">
    <location>
        <begin position="224"/>
        <end position="257"/>
    </location>
</feature>
<evidence type="ECO:0000313" key="3">
    <source>
        <dbReference type="EMBL" id="OAJ44315.1"/>
    </source>
</evidence>
<dbReference type="SMART" id="SM00028">
    <property type="entry name" value="TPR"/>
    <property type="match status" value="10"/>
</dbReference>
<dbReference type="Pfam" id="PF13424">
    <property type="entry name" value="TPR_12"/>
    <property type="match status" value="2"/>
</dbReference>
<dbReference type="OrthoDB" id="1926212at2759"/>
<dbReference type="PANTHER" id="PTHR44117:SF1">
    <property type="entry name" value="INTRAFLAGELLAR TRANSPORT PROTEIN 88 HOMOLOG"/>
    <property type="match status" value="1"/>
</dbReference>
<evidence type="ECO:0000256" key="2">
    <source>
        <dbReference type="SAM" id="MobiDB-lite"/>
    </source>
</evidence>
<organism evidence="3 4">
    <name type="scientific">Batrachochytrium dendrobatidis (strain JEL423)</name>
    <dbReference type="NCBI Taxonomy" id="403673"/>
    <lineage>
        <taxon>Eukaryota</taxon>
        <taxon>Fungi</taxon>
        <taxon>Fungi incertae sedis</taxon>
        <taxon>Chytridiomycota</taxon>
        <taxon>Chytridiomycota incertae sedis</taxon>
        <taxon>Chytridiomycetes</taxon>
        <taxon>Rhizophydiales</taxon>
        <taxon>Rhizophydiales incertae sedis</taxon>
        <taxon>Batrachochytrium</taxon>
    </lineage>
</organism>
<dbReference type="Gene3D" id="1.25.40.10">
    <property type="entry name" value="Tetratricopeptide repeat domain"/>
    <property type="match status" value="3"/>
</dbReference>
<dbReference type="GO" id="GO:0005814">
    <property type="term" value="C:centriole"/>
    <property type="evidence" value="ECO:0007669"/>
    <property type="project" value="TreeGrafter"/>
</dbReference>
<dbReference type="GO" id="GO:1905515">
    <property type="term" value="P:non-motile cilium assembly"/>
    <property type="evidence" value="ECO:0007669"/>
    <property type="project" value="TreeGrafter"/>
</dbReference>
<name>A0A177WXG2_BATDL</name>
<feature type="repeat" description="TPR" evidence="1">
    <location>
        <begin position="580"/>
        <end position="613"/>
    </location>
</feature>
<proteinExistence type="predicted"/>
<evidence type="ECO:0000313" key="4">
    <source>
        <dbReference type="Proteomes" id="UP000077115"/>
    </source>
</evidence>
<feature type="repeat" description="TPR" evidence="1">
    <location>
        <begin position="546"/>
        <end position="579"/>
    </location>
</feature>
<feature type="compositionally biased region" description="Polar residues" evidence="2">
    <location>
        <begin position="101"/>
        <end position="118"/>
    </location>
</feature>
<accession>A0A177WXG2</accession>
<feature type="repeat" description="TPR" evidence="1">
    <location>
        <begin position="263"/>
        <end position="296"/>
    </location>
</feature>
<feature type="compositionally biased region" description="Polar residues" evidence="2">
    <location>
        <begin position="10"/>
        <end position="23"/>
    </location>
</feature>
<dbReference type="FunFam" id="1.25.40.10:FF:001277">
    <property type="entry name" value="Intraflagellar transport 88 homolog"/>
    <property type="match status" value="1"/>
</dbReference>
<feature type="repeat" description="TPR" evidence="1">
    <location>
        <begin position="512"/>
        <end position="545"/>
    </location>
</feature>
<feature type="region of interest" description="Disordered" evidence="2">
    <location>
        <begin position="1"/>
        <end position="25"/>
    </location>
</feature>
<dbReference type="FunFam" id="1.25.40.10:FF:001034">
    <property type="entry name" value="Intraflagellar transport 88 homolog"/>
    <property type="match status" value="1"/>
</dbReference>
<dbReference type="GO" id="GO:0036064">
    <property type="term" value="C:ciliary basal body"/>
    <property type="evidence" value="ECO:0007669"/>
    <property type="project" value="TreeGrafter"/>
</dbReference>
<feature type="compositionally biased region" description="Polar residues" evidence="2">
    <location>
        <begin position="734"/>
        <end position="752"/>
    </location>
</feature>
<dbReference type="GO" id="GO:0097730">
    <property type="term" value="C:non-motile cilium"/>
    <property type="evidence" value="ECO:0007669"/>
    <property type="project" value="TreeGrafter"/>
</dbReference>
<feature type="region of interest" description="Disordered" evidence="2">
    <location>
        <begin position="709"/>
        <end position="811"/>
    </location>
</feature>
<feature type="region of interest" description="Disordered" evidence="2">
    <location>
        <begin position="37"/>
        <end position="124"/>
    </location>
</feature>
<dbReference type="GO" id="GO:0019894">
    <property type="term" value="F:kinesin binding"/>
    <property type="evidence" value="ECO:0007669"/>
    <property type="project" value="TreeGrafter"/>
</dbReference>
<dbReference type="STRING" id="403673.A0A177WXG2"/>
<dbReference type="SUPFAM" id="SSF81901">
    <property type="entry name" value="HCP-like"/>
    <property type="match status" value="1"/>
</dbReference>
<dbReference type="AlphaFoldDB" id="A0A177WXG2"/>
<dbReference type="PROSITE" id="PS50293">
    <property type="entry name" value="TPR_REGION"/>
    <property type="match status" value="1"/>
</dbReference>
<dbReference type="EMBL" id="DS022312">
    <property type="protein sequence ID" value="OAJ44315.1"/>
    <property type="molecule type" value="Genomic_DNA"/>
</dbReference>
<gene>
    <name evidence="3" type="ORF">BDEG_27559</name>
</gene>
<dbReference type="InterPro" id="IPR019734">
    <property type="entry name" value="TPR_rpt"/>
</dbReference>
<reference evidence="3 4" key="1">
    <citation type="submission" date="2006-10" db="EMBL/GenBank/DDBJ databases">
        <title>The Genome Sequence of Batrachochytrium dendrobatidis JEL423.</title>
        <authorList>
            <consortium name="The Broad Institute Genome Sequencing Platform"/>
            <person name="Birren B."/>
            <person name="Lander E."/>
            <person name="Galagan J."/>
            <person name="Cuomo C."/>
            <person name="Devon K."/>
            <person name="Jaffe D."/>
            <person name="Butler J."/>
            <person name="Alvarez P."/>
            <person name="Gnerre S."/>
            <person name="Grabherr M."/>
            <person name="Kleber M."/>
            <person name="Mauceli E."/>
            <person name="Brockman W."/>
            <person name="Young S."/>
            <person name="LaButti K."/>
            <person name="Sykes S."/>
            <person name="DeCaprio D."/>
            <person name="Crawford M."/>
            <person name="Koehrsen M."/>
            <person name="Engels R."/>
            <person name="Montgomery P."/>
            <person name="Pearson M."/>
            <person name="Howarth C."/>
            <person name="Larson L."/>
            <person name="White J."/>
            <person name="O'Leary S."/>
            <person name="Kodira C."/>
            <person name="Zeng Q."/>
            <person name="Yandava C."/>
            <person name="Alvarado L."/>
            <person name="Longcore J."/>
            <person name="James T."/>
        </authorList>
    </citation>
    <scope>NUCLEOTIDE SEQUENCE [LARGE SCALE GENOMIC DNA]</scope>
    <source>
        <strain evidence="3 4">JEL423</strain>
    </source>
</reference>
<sequence>MSDYRYGGAQLSNPPQRGSSETIAGNAADDLYSFEKKTTGAYGGSGRTAAGRAPQPTFSLGGPRTGRMMSSYGGDSNSGGRPMTSVRAAGYSSRGRPGMISGQTFDPLNQGQSSQTQDRQLELSPEEKIKVLERKVGHIIEESAFLAAEGNFQQALDKAKEAGKKERQLSKQREELNLGDQINLDLTYCVLFNLANQYHSNKMYQEALNSYAVIVKNKLFNQSGRLRVNMGNIYFEQCKYGQAVKMYRMALDQIPSTNRDFRLKIMRNIGSAFIKMGQFQDAITSLEAIMEGNPDHHTGFNLILCYFAIGDKDKMKKGFQRIISIVTPMIEQNEDALDPSTKDEPIEDHQVFNEDALRSIARDRARASERYIIQAAKLISPSIDTTFTLGYNWVIDALKTSASNFDMASELEISKSIHYLKNKDFTQAIETLKTFEKKDPKLVGTAATNLSFLYFLEGDYKQSERYADTAIEHDRYNAKAQTNRGNCDFVKGKYDQARDRYHEAINVDAICTEAMYNLGLVYKRMNNYNEALQWFEKLHSILRSSPEVIYQIADIYNQQGSTQQAMEWFNILISVVPTDPSVLEKLGSMFERDGDKSQAFQYYSESYRYYPCNMDVISWLGAYYVDCEVYEQAIQFFERAILIQPNQVRWPLMIASCYRRSGNYQQAFDTYKRIHEKFPDNIECLRFLVRICTDLGMKEATEYASKLSRAEKTMGSNSSPPSEGVLSNKPVGNRATNLATTPMTDSRQSSAGIASKYNVDQEPPAKYGYESASKVHGGNDTLIRKLSGNVAKKSTQDDVSFQDDVSGLLPD</sequence>
<dbReference type="PANTHER" id="PTHR44117">
    <property type="entry name" value="INTRAFLAGELLAR TRANSPORT PROTEIN 88 HOMOLOG"/>
    <property type="match status" value="1"/>
</dbReference>
<evidence type="ECO:0000256" key="1">
    <source>
        <dbReference type="PROSITE-ProRule" id="PRU00339"/>
    </source>
</evidence>
<protein>
    <submittedName>
        <fullName evidence="3">Uncharacterized protein</fullName>
    </submittedName>
</protein>
<keyword evidence="1" id="KW-0802">TPR repeat</keyword>
<dbReference type="GO" id="GO:0097546">
    <property type="term" value="C:ciliary base"/>
    <property type="evidence" value="ECO:0007669"/>
    <property type="project" value="TreeGrafter"/>
</dbReference>